<evidence type="ECO:0000313" key="2">
    <source>
        <dbReference type="Proteomes" id="UP000464389"/>
    </source>
</evidence>
<dbReference type="RefSeq" id="WP_162121606.1">
    <property type="nucleotide sequence ID" value="NZ_CP048108.1"/>
</dbReference>
<name>A0A6P1UWP4_9ENTR</name>
<reference evidence="1 2" key="1">
    <citation type="submission" date="2020-01" db="EMBL/GenBank/DDBJ databases">
        <title>Bactrocera dorsalis gut bacteria genome.</title>
        <authorList>
            <person name="Zhang H."/>
            <person name="Cai Z."/>
        </authorList>
    </citation>
    <scope>NUCLEOTIDE SEQUENCE [LARGE SCALE GENOMIC DNA]</scope>
    <source>
        <strain evidence="1 2">BD177</strain>
    </source>
</reference>
<accession>A0A6P1UWP4</accession>
<dbReference type="EMBL" id="CP048108">
    <property type="protein sequence ID" value="QHS45729.1"/>
    <property type="molecule type" value="Genomic_DNA"/>
</dbReference>
<dbReference type="AlphaFoldDB" id="A0A6P1UWP4"/>
<gene>
    <name evidence="1" type="ORF">GW952_09035</name>
</gene>
<sequence>MSYTTVIRVWPGKKSETAEEFRNAWGSGPVIWNDMAIRYLRTAPHGYMACIDKLWPLANREDIPLHHRAVLAMTYDRMYILKEDYSRAAEYIRLYLADFPPNEATVNHWPSIAELFEGNPDCPAIGLWLTSVCEDPFAGEWDEEAEEYMQPDWSRYWSLFDHLDGSSI</sequence>
<proteinExistence type="predicted"/>
<organism evidence="1 2">
    <name type="scientific">Klebsiella michiganensis</name>
    <dbReference type="NCBI Taxonomy" id="1134687"/>
    <lineage>
        <taxon>Bacteria</taxon>
        <taxon>Pseudomonadati</taxon>
        <taxon>Pseudomonadota</taxon>
        <taxon>Gammaproteobacteria</taxon>
        <taxon>Enterobacterales</taxon>
        <taxon>Enterobacteriaceae</taxon>
        <taxon>Klebsiella/Raoultella group</taxon>
        <taxon>Klebsiella</taxon>
    </lineage>
</organism>
<dbReference type="Proteomes" id="UP000464389">
    <property type="component" value="Chromosome"/>
</dbReference>
<protein>
    <submittedName>
        <fullName evidence="1">Uncharacterized protein</fullName>
    </submittedName>
</protein>
<evidence type="ECO:0000313" key="1">
    <source>
        <dbReference type="EMBL" id="QHS45729.1"/>
    </source>
</evidence>